<feature type="region of interest" description="Disordered" evidence="1">
    <location>
        <begin position="85"/>
        <end position="104"/>
    </location>
</feature>
<dbReference type="SUPFAM" id="SSF53474">
    <property type="entry name" value="alpha/beta-Hydrolases"/>
    <property type="match status" value="1"/>
</dbReference>
<dbReference type="RefSeq" id="WP_075005509.1">
    <property type="nucleotide sequence ID" value="NZ_FOAP01000002.1"/>
</dbReference>
<accession>A0A1H7JZS0</accession>
<dbReference type="OrthoDB" id="5493525at2"/>
<dbReference type="Pfam" id="PF08237">
    <property type="entry name" value="PE-PPE"/>
    <property type="match status" value="1"/>
</dbReference>
<name>A0A1H7JZS0_STIAU</name>
<protein>
    <submittedName>
        <fullName evidence="3">PE-PPE domain-containing protein</fullName>
    </submittedName>
</protein>
<dbReference type="Gene3D" id="3.40.50.1820">
    <property type="entry name" value="alpha/beta hydrolase"/>
    <property type="match status" value="1"/>
</dbReference>
<sequence>MGVDKVGGGGSSSGASSSRPSVSESKPASTATPPASSTPAPQPPDAVRTSTPVQGWSGQSGFDVAPANGVSPNVAAAGANLRAAAQSGSTATEPPIPSNTGTVEVRGNTMTDAEKAAAGALRIDSAAPASTYDGMYVGADGYAYPPEKFDVTQVPPFEPSNPVASPTPTTYFTNGINTPPAGAISAAQDLANHTGTNVVPIYNATEGQNNDVLQTGQDRINWGDNKAVNTLANAISADLEAGRKVNVVGYSQGGAIVSHALNRVDQRIIDSQGGWTSNLPVFGNGNREAREQILSNVNVVGIAGAGKNFPAGPQYNFYVNQQDPVPNWLGVHEPNGTPDNVINVITGTSPLAWVINGGGAGFNAPGAQIHTFNDPAQGWPSNHGLDTYFRHIQTQ</sequence>
<evidence type="ECO:0000256" key="1">
    <source>
        <dbReference type="SAM" id="MobiDB-lite"/>
    </source>
</evidence>
<dbReference type="EMBL" id="FOAP01000002">
    <property type="protein sequence ID" value="SEK80059.1"/>
    <property type="molecule type" value="Genomic_DNA"/>
</dbReference>
<dbReference type="InterPro" id="IPR013228">
    <property type="entry name" value="PE-PPE_C"/>
</dbReference>
<dbReference type="Proteomes" id="UP000182719">
    <property type="component" value="Unassembled WGS sequence"/>
</dbReference>
<organism evidence="3 4">
    <name type="scientific">Stigmatella aurantiaca</name>
    <dbReference type="NCBI Taxonomy" id="41"/>
    <lineage>
        <taxon>Bacteria</taxon>
        <taxon>Pseudomonadati</taxon>
        <taxon>Myxococcota</taxon>
        <taxon>Myxococcia</taxon>
        <taxon>Myxococcales</taxon>
        <taxon>Cystobacterineae</taxon>
        <taxon>Archangiaceae</taxon>
        <taxon>Stigmatella</taxon>
    </lineage>
</organism>
<feature type="compositionally biased region" description="Gly residues" evidence="1">
    <location>
        <begin position="1"/>
        <end position="12"/>
    </location>
</feature>
<keyword evidence="4" id="KW-1185">Reference proteome</keyword>
<evidence type="ECO:0000313" key="4">
    <source>
        <dbReference type="Proteomes" id="UP000182719"/>
    </source>
</evidence>
<reference evidence="4" key="1">
    <citation type="submission" date="2016-10" db="EMBL/GenBank/DDBJ databases">
        <authorList>
            <person name="Varghese N."/>
            <person name="Submissions S."/>
        </authorList>
    </citation>
    <scope>NUCLEOTIDE SEQUENCE [LARGE SCALE GENOMIC DNA]</scope>
    <source>
        <strain evidence="4">DSM 17044</strain>
    </source>
</reference>
<evidence type="ECO:0000313" key="3">
    <source>
        <dbReference type="EMBL" id="SEK80059.1"/>
    </source>
</evidence>
<feature type="domain" description="PE-PPE" evidence="2">
    <location>
        <begin position="226"/>
        <end position="267"/>
    </location>
</feature>
<proteinExistence type="predicted"/>
<dbReference type="InterPro" id="IPR029058">
    <property type="entry name" value="AB_hydrolase_fold"/>
</dbReference>
<feature type="compositionally biased region" description="Low complexity" evidence="1">
    <location>
        <begin position="13"/>
        <end position="39"/>
    </location>
</feature>
<dbReference type="AlphaFoldDB" id="A0A1H7JZS0"/>
<feature type="compositionally biased region" description="Polar residues" evidence="1">
    <location>
        <begin position="86"/>
        <end position="102"/>
    </location>
</feature>
<feature type="region of interest" description="Disordered" evidence="1">
    <location>
        <begin position="1"/>
        <end position="67"/>
    </location>
</feature>
<gene>
    <name evidence="3" type="ORF">SAMN05444354_102379</name>
</gene>
<feature type="compositionally biased region" description="Polar residues" evidence="1">
    <location>
        <begin position="48"/>
        <end position="60"/>
    </location>
</feature>
<evidence type="ECO:0000259" key="2">
    <source>
        <dbReference type="Pfam" id="PF08237"/>
    </source>
</evidence>